<sequence length="95" mass="11155">MRTYPVKKTIKINETYVMETLKSRNLEFQQEGDHIISSYPGLKKIELWTDGKKLYVETETDTQYSNPGETIKFFNNLLEALTGYTTKERKKLISK</sequence>
<name>A0A1V0N1U9_9ARCH</name>
<dbReference type="STRING" id="74969.FAD_0130"/>
<dbReference type="Proteomes" id="UP000192050">
    <property type="component" value="Chromosome"/>
</dbReference>
<dbReference type="RefSeq" id="WP_081141367.1">
    <property type="nucleotide sequence ID" value="NZ_CP015363.1"/>
</dbReference>
<dbReference type="Pfam" id="PF18446">
    <property type="entry name" value="DUF5611"/>
    <property type="match status" value="1"/>
</dbReference>
<keyword evidence="3" id="KW-1185">Reference proteome</keyword>
<dbReference type="AlphaFoldDB" id="A0A1V0N1U9"/>
<dbReference type="InterPro" id="IPR040713">
    <property type="entry name" value="DUF5611"/>
</dbReference>
<dbReference type="InterPro" id="IPR016800">
    <property type="entry name" value="UCP022080"/>
</dbReference>
<dbReference type="PIRSF" id="PIRSF022080">
    <property type="entry name" value="UCP022080"/>
    <property type="match status" value="1"/>
</dbReference>
<organism evidence="2 3">
    <name type="scientific">Ferroplasma acidiphilum</name>
    <dbReference type="NCBI Taxonomy" id="74969"/>
    <lineage>
        <taxon>Archaea</taxon>
        <taxon>Methanobacteriati</taxon>
        <taxon>Thermoplasmatota</taxon>
        <taxon>Thermoplasmata</taxon>
        <taxon>Thermoplasmatales</taxon>
        <taxon>Ferroplasmaceae</taxon>
        <taxon>Ferroplasma</taxon>
    </lineage>
</organism>
<reference evidence="2 3" key="1">
    <citation type="submission" date="2011-10" db="EMBL/GenBank/DDBJ databases">
        <title>Metabolic and evolutionary patterns in the extreme acidophile Ferroplasma acidiphilum.</title>
        <authorList>
            <person name="Golyshina O.V."/>
            <person name="Kozyavkin S.A."/>
            <person name="Tatusov R.L."/>
            <person name="Slesarev A.I."/>
            <person name="Golyshin P.N."/>
        </authorList>
    </citation>
    <scope>NUCLEOTIDE SEQUENCE [LARGE SCALE GENOMIC DNA]</scope>
    <source>
        <strain evidence="3">Y</strain>
    </source>
</reference>
<evidence type="ECO:0000313" key="3">
    <source>
        <dbReference type="Proteomes" id="UP000192050"/>
    </source>
</evidence>
<feature type="domain" description="DUF5611" evidence="1">
    <location>
        <begin position="1"/>
        <end position="94"/>
    </location>
</feature>
<proteinExistence type="predicted"/>
<evidence type="ECO:0000313" key="2">
    <source>
        <dbReference type="EMBL" id="ARD84061.1"/>
    </source>
</evidence>
<dbReference type="Gene3D" id="3.30.310.190">
    <property type="match status" value="1"/>
</dbReference>
<evidence type="ECO:0000259" key="1">
    <source>
        <dbReference type="Pfam" id="PF18446"/>
    </source>
</evidence>
<accession>A0A1V0N1U9</accession>
<dbReference type="EMBL" id="CP015363">
    <property type="protein sequence ID" value="ARD84061.1"/>
    <property type="molecule type" value="Genomic_DNA"/>
</dbReference>
<dbReference type="OrthoDB" id="56086at2157"/>
<protein>
    <recommendedName>
        <fullName evidence="1">DUF5611 domain-containing protein</fullName>
    </recommendedName>
</protein>
<dbReference type="GeneID" id="31675642"/>
<dbReference type="KEGG" id="fai:FAD_0130"/>
<gene>
    <name evidence="2" type="ORF">FAD_0130</name>
</gene>